<dbReference type="Pfam" id="PF01883">
    <property type="entry name" value="FeS_assembly_P"/>
    <property type="match status" value="1"/>
</dbReference>
<feature type="compositionally biased region" description="Basic and acidic residues" evidence="1">
    <location>
        <begin position="1"/>
        <end position="12"/>
    </location>
</feature>
<evidence type="ECO:0000256" key="1">
    <source>
        <dbReference type="SAM" id="MobiDB-lite"/>
    </source>
</evidence>
<protein>
    <submittedName>
        <fullName evidence="3">FeS assembly SUF system protein</fullName>
    </submittedName>
</protein>
<feature type="domain" description="MIP18 family-like" evidence="2">
    <location>
        <begin position="48"/>
        <end position="119"/>
    </location>
</feature>
<comment type="caution">
    <text evidence="3">The sequence shown here is derived from an EMBL/GenBank/DDBJ whole genome shotgun (WGS) entry which is preliminary data.</text>
</comment>
<evidence type="ECO:0000313" key="3">
    <source>
        <dbReference type="EMBL" id="MCW2307432.1"/>
    </source>
</evidence>
<evidence type="ECO:0000259" key="2">
    <source>
        <dbReference type="Pfam" id="PF01883"/>
    </source>
</evidence>
<dbReference type="PANTHER" id="PTHR42831">
    <property type="entry name" value="FE-S PROTEIN MATURATION AUXILIARY FACTOR YITW"/>
    <property type="match status" value="1"/>
</dbReference>
<gene>
    <name evidence="3" type="ORF">M2319_001763</name>
</gene>
<dbReference type="Proteomes" id="UP001209755">
    <property type="component" value="Unassembled WGS sequence"/>
</dbReference>
<dbReference type="NCBIfam" id="TIGR02945">
    <property type="entry name" value="SUF_assoc"/>
    <property type="match status" value="1"/>
</dbReference>
<name>A0ABT3HAK9_9HYPH</name>
<dbReference type="PANTHER" id="PTHR42831:SF1">
    <property type="entry name" value="FE-S PROTEIN MATURATION AUXILIARY FACTOR YITW"/>
    <property type="match status" value="1"/>
</dbReference>
<feature type="region of interest" description="Disordered" evidence="1">
    <location>
        <begin position="1"/>
        <end position="26"/>
    </location>
</feature>
<dbReference type="InterPro" id="IPR014291">
    <property type="entry name" value="SUF_FeS_clus_asmbl-assoc"/>
</dbReference>
<evidence type="ECO:0000313" key="4">
    <source>
        <dbReference type="Proteomes" id="UP001209755"/>
    </source>
</evidence>
<sequence>MTEESTARKTVDEAGTTTEDAAFERSGDVEMAFSAPALGTDEAEQLRRDIILALKTVYDPEIPADIYELGLIYEVAVDADRNVGVVMTLTAPGCPVAGEMPGWVANAVSTVPGLGQVDVEMVFEPMWNPDRMSDEARVQLDFFY</sequence>
<dbReference type="EMBL" id="JAOQNS010000004">
    <property type="protein sequence ID" value="MCW2307432.1"/>
    <property type="molecule type" value="Genomic_DNA"/>
</dbReference>
<accession>A0ABT3HAK9</accession>
<reference evidence="4" key="1">
    <citation type="submission" date="2023-07" db="EMBL/GenBank/DDBJ databases">
        <title>Genome sequencing of Purple Non-Sulfur Bacteria from various extreme environments.</title>
        <authorList>
            <person name="Mayer M."/>
        </authorList>
    </citation>
    <scope>NUCLEOTIDE SEQUENCE [LARGE SCALE GENOMIC DNA]</scope>
    <source>
        <strain evidence="4">DSM 17935</strain>
    </source>
</reference>
<dbReference type="InterPro" id="IPR052339">
    <property type="entry name" value="Fe-S_Maturation_MIP18"/>
</dbReference>
<dbReference type="SUPFAM" id="SSF117916">
    <property type="entry name" value="Fe-S cluster assembly (FSCA) domain-like"/>
    <property type="match status" value="1"/>
</dbReference>
<dbReference type="InterPro" id="IPR034904">
    <property type="entry name" value="FSCA_dom_sf"/>
</dbReference>
<organism evidence="3 4">
    <name type="scientific">Rhodobium gokarnense</name>
    <dbReference type="NCBI Taxonomy" id="364296"/>
    <lineage>
        <taxon>Bacteria</taxon>
        <taxon>Pseudomonadati</taxon>
        <taxon>Pseudomonadota</taxon>
        <taxon>Alphaproteobacteria</taxon>
        <taxon>Hyphomicrobiales</taxon>
        <taxon>Rhodobiaceae</taxon>
        <taxon>Rhodobium</taxon>
    </lineage>
</organism>
<keyword evidence="4" id="KW-1185">Reference proteome</keyword>
<dbReference type="InterPro" id="IPR002744">
    <property type="entry name" value="MIP18-like"/>
</dbReference>
<dbReference type="Gene3D" id="3.30.300.130">
    <property type="entry name" value="Fe-S cluster assembly (FSCA)"/>
    <property type="match status" value="1"/>
</dbReference>
<dbReference type="RefSeq" id="WP_406682088.1">
    <property type="nucleotide sequence ID" value="NZ_JAOQNS010000004.1"/>
</dbReference>
<proteinExistence type="predicted"/>